<protein>
    <submittedName>
        <fullName evidence="2">BLUF domain-containing protein</fullName>
    </submittedName>
</protein>
<dbReference type="Gene3D" id="3.30.70.100">
    <property type="match status" value="1"/>
</dbReference>
<dbReference type="EMBL" id="JAVRHT010000004">
    <property type="protein sequence ID" value="MDT0630743.1"/>
    <property type="molecule type" value="Genomic_DNA"/>
</dbReference>
<organism evidence="2 3">
    <name type="scientific">Rubrivirga litoralis</name>
    <dbReference type="NCBI Taxonomy" id="3075598"/>
    <lineage>
        <taxon>Bacteria</taxon>
        <taxon>Pseudomonadati</taxon>
        <taxon>Rhodothermota</taxon>
        <taxon>Rhodothermia</taxon>
        <taxon>Rhodothermales</taxon>
        <taxon>Rubricoccaceae</taxon>
        <taxon>Rubrivirga</taxon>
    </lineage>
</organism>
<keyword evidence="3" id="KW-1185">Reference proteome</keyword>
<evidence type="ECO:0000313" key="3">
    <source>
        <dbReference type="Proteomes" id="UP001267426"/>
    </source>
</evidence>
<reference evidence="2 3" key="1">
    <citation type="submission" date="2023-09" db="EMBL/GenBank/DDBJ databases">
        <authorList>
            <person name="Rey-Velasco X."/>
        </authorList>
    </citation>
    <scope>NUCLEOTIDE SEQUENCE [LARGE SCALE GENOMIC DNA]</scope>
    <source>
        <strain evidence="2 3">F394</strain>
    </source>
</reference>
<feature type="domain" description="BLUF" evidence="1">
    <location>
        <begin position="1"/>
        <end position="112"/>
    </location>
</feature>
<comment type="caution">
    <text evidence="2">The sequence shown here is derived from an EMBL/GenBank/DDBJ whole genome shotgun (WGS) entry which is preliminary data.</text>
</comment>
<proteinExistence type="predicted"/>
<sequence length="142" mass="15403">MHALLYRSLERPGLLASGLNDIIEAAQRRNRRLDVTGLLLRGHMEVIPGAPGEFVQWLEGPEEALGTLLQLIDGDPRHTEVEVLARGPLADVVGASHVEVGPGRLFPSWSMGLVRLAELPATLDGFLRFAADWNGEVHSLAA</sequence>
<dbReference type="RefSeq" id="WP_311662065.1">
    <property type="nucleotide sequence ID" value="NZ_JAVRHT010000004.1"/>
</dbReference>
<dbReference type="Pfam" id="PF04940">
    <property type="entry name" value="BLUF"/>
    <property type="match status" value="1"/>
</dbReference>
<gene>
    <name evidence="2" type="ORF">RM540_03205</name>
</gene>
<dbReference type="InterPro" id="IPR007024">
    <property type="entry name" value="BLUF_domain"/>
</dbReference>
<dbReference type="InterPro" id="IPR036046">
    <property type="entry name" value="Acylphosphatase-like_dom_sf"/>
</dbReference>
<dbReference type="SMART" id="SM01034">
    <property type="entry name" value="BLUF"/>
    <property type="match status" value="1"/>
</dbReference>
<evidence type="ECO:0000313" key="2">
    <source>
        <dbReference type="EMBL" id="MDT0630743.1"/>
    </source>
</evidence>
<dbReference type="Proteomes" id="UP001267426">
    <property type="component" value="Unassembled WGS sequence"/>
</dbReference>
<dbReference type="PROSITE" id="PS50925">
    <property type="entry name" value="BLUF"/>
    <property type="match status" value="1"/>
</dbReference>
<accession>A0ABU3BN92</accession>
<dbReference type="SUPFAM" id="SSF54975">
    <property type="entry name" value="Acylphosphatase/BLUF domain-like"/>
    <property type="match status" value="1"/>
</dbReference>
<evidence type="ECO:0000259" key="1">
    <source>
        <dbReference type="PROSITE" id="PS50925"/>
    </source>
</evidence>
<name>A0ABU3BN92_9BACT</name>